<evidence type="ECO:0000256" key="8">
    <source>
        <dbReference type="ARBA" id="ARBA00022777"/>
    </source>
</evidence>
<proteinExistence type="predicted"/>
<dbReference type="Gene3D" id="2.60.120.260">
    <property type="entry name" value="Galactose-binding domain-like"/>
    <property type="match status" value="1"/>
</dbReference>
<keyword evidence="10 15" id="KW-1133">Transmembrane helix</keyword>
<feature type="modified residue" description="4-aspartylphosphate" evidence="14">
    <location>
        <position position="869"/>
    </location>
</feature>
<dbReference type="InterPro" id="IPR000014">
    <property type="entry name" value="PAS"/>
</dbReference>
<dbReference type="Pfam" id="PF00512">
    <property type="entry name" value="HisKA"/>
    <property type="match status" value="1"/>
</dbReference>
<dbReference type="InterPro" id="IPR011006">
    <property type="entry name" value="CheY-like_superfamily"/>
</dbReference>
<keyword evidence="6" id="KW-0808">Transferase</keyword>
<evidence type="ECO:0000256" key="15">
    <source>
        <dbReference type="SAM" id="Phobius"/>
    </source>
</evidence>
<feature type="modified residue" description="Phosphohistidine" evidence="13">
    <location>
        <position position="988"/>
    </location>
</feature>
<name>A0A9X1VXZ2_9BURK</name>
<keyword evidence="11" id="KW-0902">Two-component regulatory system</keyword>
<dbReference type="EC" id="2.7.13.3" evidence="3"/>
<dbReference type="Gene3D" id="1.10.287.130">
    <property type="match status" value="1"/>
</dbReference>
<evidence type="ECO:0000256" key="11">
    <source>
        <dbReference type="ARBA" id="ARBA00023012"/>
    </source>
</evidence>
<accession>A0A9X1VXZ2</accession>
<evidence type="ECO:0000313" key="22">
    <source>
        <dbReference type="Proteomes" id="UP001139447"/>
    </source>
</evidence>
<keyword evidence="9" id="KW-0067">ATP-binding</keyword>
<evidence type="ECO:0000256" key="10">
    <source>
        <dbReference type="ARBA" id="ARBA00022989"/>
    </source>
</evidence>
<sequence length="1042" mass="112671">MPQRLPGLMGRAGWLLLWVWLLPSFAGAAGAPLALQGVMTLDEVPARGIALEGQWLFAAHRFLDPSSPELPTQAIAVPGAWNDAWPATAQAAGGDGWGTYALRLQCPAGESLALALPQERSAARFYVNGRLVAQQGEPGTQAEAARPAPSPRITISESFACPLDIRVQVSNFSHRLGGMVRAPQAGPRDVLVRDARRQLASSAALLGGYAVLLLLSAFFYATRRKDATPLFFGLFCLAEATFSDMMGERLLLLSFPFQVGWETYLHIEYFSWYACMATFLLLVHNLFPGEMRWRVVRVFLAILGLAMATVLVTPARLSSHLVPFGQALCVAMGLYITRAVAVAARRRGVEAAILLAGLVVLLLVVAVDAALYSAGFWLRSLTPLGLLAFALAPGIVIARRLTRALNAEELRALEQRVRGDLLVRTTQAGIFDWDSSLNRHGYSPRLCEMLGHPPGAAQGEGPVFHAFVHPEDRETVVQQFEQRLADRSVASGEVRHPPSEYRLVRTDGRVLWVLAEAISLTGSDGATLRYLCSFIDISARRAMEEGLKASHDQVAEQAGRLARQNAQLERDARLREDVERMARHDLKTPLNSLLGLLRMARDEEQTAPAVRQELLAAAERAGYRLLEMVNLSLGLFRMELGRYVFTPQAVDLAAVAARVLADLRGLAEGSGVAIRFTLGEPALRVRGEDLLCYAIVANLVKNAIEATPPGGCVSVTLEPGAPVRLRIHNPGMLMPEVARSFFDKYFSQGKAGGTGLGTYSARLMARVQGGDLALEHVPGQGVAVVLSLAPAEPALAPAVPGPVRPKLPAAAGAAPPLAGRLLVVDDDEYSRLVIERSLPGASLVIDMAAHGRAALDAAQRHWPDALLIDLEMPVMDGLETIRQLRARQAAHQLPACGIVMMSSDDSPQAAEWALAAGADRFLAKPILRDTLRATLAPWLARPPRAMAPLDPALQAEAPAFLASRADLVQAMREAWAAQDRRELRELAHRCGGGLGMWGFEEMARLCEAIEHAADGEDAQVLEQAIARLEARIAQERASLQPS</sequence>
<dbReference type="PROSITE" id="PS50109">
    <property type="entry name" value="HIS_KIN"/>
    <property type="match status" value="1"/>
</dbReference>
<dbReference type="PROSITE" id="PS50113">
    <property type="entry name" value="PAC"/>
    <property type="match status" value="1"/>
</dbReference>
<feature type="transmembrane region" description="Helical" evidence="15">
    <location>
        <begin position="295"/>
        <end position="315"/>
    </location>
</feature>
<comment type="catalytic activity">
    <reaction evidence="1">
        <text>ATP + protein L-histidine = ADP + protein N-phospho-L-histidine.</text>
        <dbReference type="EC" id="2.7.13.3"/>
    </reaction>
</comment>
<evidence type="ECO:0000259" key="16">
    <source>
        <dbReference type="PROSITE" id="PS50109"/>
    </source>
</evidence>
<evidence type="ECO:0000256" key="4">
    <source>
        <dbReference type="ARBA" id="ARBA00022475"/>
    </source>
</evidence>
<dbReference type="SMART" id="SM00387">
    <property type="entry name" value="HATPase_c"/>
    <property type="match status" value="1"/>
</dbReference>
<dbReference type="InterPro" id="IPR003661">
    <property type="entry name" value="HisK_dim/P_dom"/>
</dbReference>
<dbReference type="SUPFAM" id="SSF52172">
    <property type="entry name" value="CheY-like"/>
    <property type="match status" value="1"/>
</dbReference>
<dbReference type="Gene3D" id="3.30.565.10">
    <property type="entry name" value="Histidine kinase-like ATPase, C-terminal domain"/>
    <property type="match status" value="1"/>
</dbReference>
<feature type="domain" description="HPt" evidence="20">
    <location>
        <begin position="949"/>
        <end position="1042"/>
    </location>
</feature>
<dbReference type="SUPFAM" id="SSF55785">
    <property type="entry name" value="PYP-like sensor domain (PAS domain)"/>
    <property type="match status" value="1"/>
</dbReference>
<evidence type="ECO:0000256" key="12">
    <source>
        <dbReference type="ARBA" id="ARBA00023136"/>
    </source>
</evidence>
<feature type="domain" description="Response regulatory" evidence="17">
    <location>
        <begin position="820"/>
        <end position="939"/>
    </location>
</feature>
<dbReference type="Gene3D" id="3.40.50.2300">
    <property type="match status" value="1"/>
</dbReference>
<feature type="transmembrane region" description="Helical" evidence="15">
    <location>
        <begin position="199"/>
        <end position="220"/>
    </location>
</feature>
<dbReference type="Pfam" id="PF01627">
    <property type="entry name" value="Hpt"/>
    <property type="match status" value="1"/>
</dbReference>
<dbReference type="Gene3D" id="1.20.120.160">
    <property type="entry name" value="HPT domain"/>
    <property type="match status" value="1"/>
</dbReference>
<evidence type="ECO:0000259" key="18">
    <source>
        <dbReference type="PROSITE" id="PS50112"/>
    </source>
</evidence>
<dbReference type="GO" id="GO:0005886">
    <property type="term" value="C:plasma membrane"/>
    <property type="evidence" value="ECO:0007669"/>
    <property type="project" value="UniProtKB-SubCell"/>
</dbReference>
<dbReference type="InterPro" id="IPR013655">
    <property type="entry name" value="PAS_fold_3"/>
</dbReference>
<dbReference type="CDD" id="cd17546">
    <property type="entry name" value="REC_hyHK_CKI1_RcsC-like"/>
    <property type="match status" value="1"/>
</dbReference>
<feature type="transmembrane region" description="Helical" evidence="15">
    <location>
        <begin position="321"/>
        <end position="341"/>
    </location>
</feature>
<feature type="transmembrane region" description="Helical" evidence="15">
    <location>
        <begin position="353"/>
        <end position="374"/>
    </location>
</feature>
<dbReference type="PANTHER" id="PTHR43047">
    <property type="entry name" value="TWO-COMPONENT HISTIDINE PROTEIN KINASE"/>
    <property type="match status" value="1"/>
</dbReference>
<keyword evidence="9" id="KW-0547">Nucleotide-binding</keyword>
<evidence type="ECO:0000256" key="14">
    <source>
        <dbReference type="PROSITE-ProRule" id="PRU00169"/>
    </source>
</evidence>
<feature type="domain" description="PAS" evidence="18">
    <location>
        <begin position="422"/>
        <end position="487"/>
    </location>
</feature>
<dbReference type="SMART" id="SM00091">
    <property type="entry name" value="PAS"/>
    <property type="match status" value="1"/>
</dbReference>
<dbReference type="InterPro" id="IPR000700">
    <property type="entry name" value="PAS-assoc_C"/>
</dbReference>
<evidence type="ECO:0000256" key="5">
    <source>
        <dbReference type="ARBA" id="ARBA00022519"/>
    </source>
</evidence>
<dbReference type="EMBL" id="JALGBI010000001">
    <property type="protein sequence ID" value="MCJ0762623.1"/>
    <property type="molecule type" value="Genomic_DNA"/>
</dbReference>
<dbReference type="InterPro" id="IPR036641">
    <property type="entry name" value="HPT_dom_sf"/>
</dbReference>
<dbReference type="SUPFAM" id="SSF55874">
    <property type="entry name" value="ATPase domain of HSP90 chaperone/DNA topoisomerase II/histidine kinase"/>
    <property type="match status" value="1"/>
</dbReference>
<dbReference type="InterPro" id="IPR003594">
    <property type="entry name" value="HATPase_dom"/>
</dbReference>
<keyword evidence="8" id="KW-0418">Kinase</keyword>
<evidence type="ECO:0000259" key="20">
    <source>
        <dbReference type="PROSITE" id="PS50894"/>
    </source>
</evidence>
<protein>
    <recommendedName>
        <fullName evidence="3">histidine kinase</fullName>
        <ecNumber evidence="3">2.7.13.3</ecNumber>
    </recommendedName>
</protein>
<evidence type="ECO:0000256" key="1">
    <source>
        <dbReference type="ARBA" id="ARBA00000085"/>
    </source>
</evidence>
<keyword evidence="14" id="KW-0597">Phosphoprotein</keyword>
<dbReference type="NCBIfam" id="TIGR00229">
    <property type="entry name" value="sensory_box"/>
    <property type="match status" value="1"/>
</dbReference>
<feature type="transmembrane region" description="Helical" evidence="15">
    <location>
        <begin position="263"/>
        <end position="283"/>
    </location>
</feature>
<dbReference type="PROSITE" id="PS50112">
    <property type="entry name" value="PAS"/>
    <property type="match status" value="1"/>
</dbReference>
<dbReference type="PANTHER" id="PTHR43047:SF64">
    <property type="entry name" value="HISTIDINE KINASE CONTAINING CHEY-HOMOLOGOUS RECEIVER DOMAIN AND PAS DOMAIN-RELATED"/>
    <property type="match status" value="1"/>
</dbReference>
<dbReference type="InterPro" id="IPR001610">
    <property type="entry name" value="PAC"/>
</dbReference>
<dbReference type="SMART" id="SM00448">
    <property type="entry name" value="REC"/>
    <property type="match status" value="1"/>
</dbReference>
<keyword evidence="7 15" id="KW-0812">Transmembrane</keyword>
<comment type="subcellular location">
    <subcellularLocation>
        <location evidence="2">Cell inner membrane</location>
        <topology evidence="2">Multi-pass membrane protein</topology>
    </subcellularLocation>
</comment>
<dbReference type="Pfam" id="PF07695">
    <property type="entry name" value="7TMR-DISM_7TM"/>
    <property type="match status" value="1"/>
</dbReference>
<dbReference type="RefSeq" id="WP_243305044.1">
    <property type="nucleotide sequence ID" value="NZ_JALGBI010000001.1"/>
</dbReference>
<dbReference type="InterPro" id="IPR005467">
    <property type="entry name" value="His_kinase_dom"/>
</dbReference>
<keyword evidence="5" id="KW-0997">Cell inner membrane</keyword>
<evidence type="ECO:0000256" key="6">
    <source>
        <dbReference type="ARBA" id="ARBA00022679"/>
    </source>
</evidence>
<feature type="domain" description="PAC" evidence="19">
    <location>
        <begin position="497"/>
        <end position="549"/>
    </location>
</feature>
<dbReference type="PROSITE" id="PS50110">
    <property type="entry name" value="RESPONSE_REGULATORY"/>
    <property type="match status" value="1"/>
</dbReference>
<dbReference type="InterPro" id="IPR035965">
    <property type="entry name" value="PAS-like_dom_sf"/>
</dbReference>
<organism evidence="21 22">
    <name type="scientific">Variovorax terrae</name>
    <dbReference type="NCBI Taxonomy" id="2923278"/>
    <lineage>
        <taxon>Bacteria</taxon>
        <taxon>Pseudomonadati</taxon>
        <taxon>Pseudomonadota</taxon>
        <taxon>Betaproteobacteria</taxon>
        <taxon>Burkholderiales</taxon>
        <taxon>Comamonadaceae</taxon>
        <taxon>Variovorax</taxon>
    </lineage>
</organism>
<dbReference type="Pfam" id="PF08447">
    <property type="entry name" value="PAS_3"/>
    <property type="match status" value="1"/>
</dbReference>
<dbReference type="CDD" id="cd00075">
    <property type="entry name" value="HATPase"/>
    <property type="match status" value="1"/>
</dbReference>
<feature type="domain" description="Histidine kinase" evidence="16">
    <location>
        <begin position="581"/>
        <end position="792"/>
    </location>
</feature>
<dbReference type="Proteomes" id="UP001139447">
    <property type="component" value="Unassembled WGS sequence"/>
</dbReference>
<dbReference type="PROSITE" id="PS50894">
    <property type="entry name" value="HPT"/>
    <property type="match status" value="1"/>
</dbReference>
<keyword evidence="4" id="KW-1003">Cell membrane</keyword>
<gene>
    <name evidence="21" type="ORF">MMF98_05295</name>
</gene>
<dbReference type="InterPro" id="IPR036097">
    <property type="entry name" value="HisK_dim/P_sf"/>
</dbReference>
<dbReference type="SMART" id="SM00388">
    <property type="entry name" value="HisKA"/>
    <property type="match status" value="1"/>
</dbReference>
<evidence type="ECO:0000259" key="17">
    <source>
        <dbReference type="PROSITE" id="PS50110"/>
    </source>
</evidence>
<evidence type="ECO:0000259" key="19">
    <source>
        <dbReference type="PROSITE" id="PS50113"/>
    </source>
</evidence>
<dbReference type="InterPro" id="IPR011623">
    <property type="entry name" value="7TMR_DISM_rcpt_extracell_dom1"/>
</dbReference>
<keyword evidence="22" id="KW-1185">Reference proteome</keyword>
<dbReference type="InterPro" id="IPR008207">
    <property type="entry name" value="Sig_transdc_His_kin_Hpt_dom"/>
</dbReference>
<dbReference type="SUPFAM" id="SSF47226">
    <property type="entry name" value="Histidine-containing phosphotransfer domain, HPT domain"/>
    <property type="match status" value="1"/>
</dbReference>
<dbReference type="GO" id="GO:0000155">
    <property type="term" value="F:phosphorelay sensor kinase activity"/>
    <property type="evidence" value="ECO:0007669"/>
    <property type="project" value="InterPro"/>
</dbReference>
<dbReference type="InterPro" id="IPR001789">
    <property type="entry name" value="Sig_transdc_resp-reg_receiver"/>
</dbReference>
<evidence type="ECO:0000256" key="3">
    <source>
        <dbReference type="ARBA" id="ARBA00012438"/>
    </source>
</evidence>
<evidence type="ECO:0000256" key="13">
    <source>
        <dbReference type="PROSITE-ProRule" id="PRU00110"/>
    </source>
</evidence>
<evidence type="ECO:0000256" key="9">
    <source>
        <dbReference type="ARBA" id="ARBA00022840"/>
    </source>
</evidence>
<evidence type="ECO:0000313" key="21">
    <source>
        <dbReference type="EMBL" id="MCJ0762623.1"/>
    </source>
</evidence>
<comment type="caution">
    <text evidence="21">The sequence shown here is derived from an EMBL/GenBank/DDBJ whole genome shotgun (WGS) entry which is preliminary data.</text>
</comment>
<dbReference type="Pfam" id="PF00072">
    <property type="entry name" value="Response_reg"/>
    <property type="match status" value="1"/>
</dbReference>
<dbReference type="InterPro" id="IPR036890">
    <property type="entry name" value="HATPase_C_sf"/>
</dbReference>
<dbReference type="AlphaFoldDB" id="A0A9X1VXZ2"/>
<dbReference type="CDD" id="cd00082">
    <property type="entry name" value="HisKA"/>
    <property type="match status" value="1"/>
</dbReference>
<dbReference type="Gene3D" id="3.30.450.20">
    <property type="entry name" value="PAS domain"/>
    <property type="match status" value="1"/>
</dbReference>
<dbReference type="SUPFAM" id="SSF47384">
    <property type="entry name" value="Homodimeric domain of signal transducing histidine kinase"/>
    <property type="match status" value="1"/>
</dbReference>
<evidence type="ECO:0000256" key="7">
    <source>
        <dbReference type="ARBA" id="ARBA00022692"/>
    </source>
</evidence>
<keyword evidence="12 15" id="KW-0472">Membrane</keyword>
<dbReference type="Pfam" id="PF02518">
    <property type="entry name" value="HATPase_c"/>
    <property type="match status" value="1"/>
</dbReference>
<dbReference type="CDD" id="cd00130">
    <property type="entry name" value="PAS"/>
    <property type="match status" value="1"/>
</dbReference>
<evidence type="ECO:0000256" key="2">
    <source>
        <dbReference type="ARBA" id="ARBA00004429"/>
    </source>
</evidence>
<dbReference type="SMART" id="SM00086">
    <property type="entry name" value="PAC"/>
    <property type="match status" value="1"/>
</dbReference>
<reference evidence="21" key="1">
    <citation type="submission" date="2022-03" db="EMBL/GenBank/DDBJ databases">
        <authorList>
            <person name="Woo C.Y."/>
        </authorList>
    </citation>
    <scope>NUCLEOTIDE SEQUENCE</scope>
    <source>
        <strain evidence="21">CYS-02</strain>
    </source>
</reference>